<keyword evidence="3" id="KW-1185">Reference proteome</keyword>
<feature type="compositionally biased region" description="Basic and acidic residues" evidence="1">
    <location>
        <begin position="131"/>
        <end position="141"/>
    </location>
</feature>
<evidence type="ECO:0000313" key="2">
    <source>
        <dbReference type="EMBL" id="GBM98740.1"/>
    </source>
</evidence>
<sequence length="141" mass="15941">MNMAGRNDVLAKCKLRSVIRFRHAEGWCMGNEQCNCGQTLRRLRRTILTSVIVLIQDKACSHSAVVTQQHLDQLKWEVFDHSACSPDLATSDFHLFPEMKNRLGGQRFQKNEGIQSKTKDPSHITGGKVLRRGDRKPGLLA</sequence>
<dbReference type="InterPro" id="IPR036397">
    <property type="entry name" value="RNaseH_sf"/>
</dbReference>
<dbReference type="EMBL" id="BGPR01004353">
    <property type="protein sequence ID" value="GBM98740.1"/>
    <property type="molecule type" value="Genomic_DNA"/>
</dbReference>
<dbReference type="Gene3D" id="3.30.420.10">
    <property type="entry name" value="Ribonuclease H-like superfamily/Ribonuclease H"/>
    <property type="match status" value="1"/>
</dbReference>
<evidence type="ECO:0000313" key="3">
    <source>
        <dbReference type="Proteomes" id="UP000499080"/>
    </source>
</evidence>
<dbReference type="AlphaFoldDB" id="A0A4Y2K8H5"/>
<dbReference type="InterPro" id="IPR052709">
    <property type="entry name" value="Transposase-MT_Hybrid"/>
</dbReference>
<protein>
    <submittedName>
        <fullName evidence="2">Uncharacterized protein</fullName>
    </submittedName>
</protein>
<reference evidence="2 3" key="1">
    <citation type="journal article" date="2019" name="Sci. Rep.">
        <title>Orb-weaving spider Araneus ventricosus genome elucidates the spidroin gene catalogue.</title>
        <authorList>
            <person name="Kono N."/>
            <person name="Nakamura H."/>
            <person name="Ohtoshi R."/>
            <person name="Moran D.A.P."/>
            <person name="Shinohara A."/>
            <person name="Yoshida Y."/>
            <person name="Fujiwara M."/>
            <person name="Mori M."/>
            <person name="Tomita M."/>
            <person name="Arakawa K."/>
        </authorList>
    </citation>
    <scope>NUCLEOTIDE SEQUENCE [LARGE SCALE GENOMIC DNA]</scope>
</reference>
<comment type="caution">
    <text evidence="2">The sequence shown here is derived from an EMBL/GenBank/DDBJ whole genome shotgun (WGS) entry which is preliminary data.</text>
</comment>
<proteinExistence type="predicted"/>
<dbReference type="GO" id="GO:0003676">
    <property type="term" value="F:nucleic acid binding"/>
    <property type="evidence" value="ECO:0007669"/>
    <property type="project" value="InterPro"/>
</dbReference>
<evidence type="ECO:0000256" key="1">
    <source>
        <dbReference type="SAM" id="MobiDB-lite"/>
    </source>
</evidence>
<organism evidence="2 3">
    <name type="scientific">Araneus ventricosus</name>
    <name type="common">Orbweaver spider</name>
    <name type="synonym">Epeira ventricosa</name>
    <dbReference type="NCBI Taxonomy" id="182803"/>
    <lineage>
        <taxon>Eukaryota</taxon>
        <taxon>Metazoa</taxon>
        <taxon>Ecdysozoa</taxon>
        <taxon>Arthropoda</taxon>
        <taxon>Chelicerata</taxon>
        <taxon>Arachnida</taxon>
        <taxon>Araneae</taxon>
        <taxon>Araneomorphae</taxon>
        <taxon>Entelegynae</taxon>
        <taxon>Araneoidea</taxon>
        <taxon>Araneidae</taxon>
        <taxon>Araneus</taxon>
    </lineage>
</organism>
<name>A0A4Y2K8H5_ARAVE</name>
<dbReference type="OrthoDB" id="10017160at2759"/>
<gene>
    <name evidence="2" type="ORF">AVEN_108069_1</name>
</gene>
<dbReference type="PANTHER" id="PTHR46060:SF1">
    <property type="entry name" value="MARINER MOS1 TRANSPOSASE-LIKE PROTEIN"/>
    <property type="match status" value="1"/>
</dbReference>
<accession>A0A4Y2K8H5</accession>
<dbReference type="Proteomes" id="UP000499080">
    <property type="component" value="Unassembled WGS sequence"/>
</dbReference>
<feature type="region of interest" description="Disordered" evidence="1">
    <location>
        <begin position="106"/>
        <end position="141"/>
    </location>
</feature>
<dbReference type="PANTHER" id="PTHR46060">
    <property type="entry name" value="MARINER MOS1 TRANSPOSASE-LIKE PROTEIN"/>
    <property type="match status" value="1"/>
</dbReference>